<accession>A0A8J5XW57</accession>
<dbReference type="Pfam" id="PF01926">
    <property type="entry name" value="MMR_HSR1"/>
    <property type="match status" value="1"/>
</dbReference>
<dbReference type="InterPro" id="IPR006073">
    <property type="entry name" value="GTP-bd"/>
</dbReference>
<dbReference type="AlphaFoldDB" id="A0A8J5XW57"/>
<dbReference type="SUPFAM" id="SSF52540">
    <property type="entry name" value="P-loop containing nucleoside triphosphate hydrolases"/>
    <property type="match status" value="1"/>
</dbReference>
<evidence type="ECO:0000313" key="2">
    <source>
        <dbReference type="EMBL" id="KAG8469737.1"/>
    </source>
</evidence>
<dbReference type="OrthoDB" id="391988at2759"/>
<feature type="domain" description="G" evidence="1">
    <location>
        <begin position="85"/>
        <end position="204"/>
    </location>
</feature>
<gene>
    <name evidence="2" type="ORF">KFE25_006192</name>
</gene>
<dbReference type="InterPro" id="IPR027417">
    <property type="entry name" value="P-loop_NTPase"/>
</dbReference>
<name>A0A8J5XW57_DIALT</name>
<reference evidence="2" key="1">
    <citation type="submission" date="2021-05" db="EMBL/GenBank/DDBJ databases">
        <title>The genome of the haptophyte Pavlova lutheri (Diacronema luteri, Pavlovales) - a model for lipid biosynthesis in eukaryotic algae.</title>
        <authorList>
            <person name="Hulatt C.J."/>
            <person name="Posewitz M.C."/>
        </authorList>
    </citation>
    <scope>NUCLEOTIDE SEQUENCE</scope>
    <source>
        <strain evidence="2">NIVA-4/92</strain>
    </source>
</reference>
<dbReference type="Proteomes" id="UP000751190">
    <property type="component" value="Unassembled WGS sequence"/>
</dbReference>
<dbReference type="EMBL" id="JAGTXO010000002">
    <property type="protein sequence ID" value="KAG8469737.1"/>
    <property type="molecule type" value="Genomic_DNA"/>
</dbReference>
<proteinExistence type="predicted"/>
<keyword evidence="3" id="KW-1185">Reference proteome</keyword>
<dbReference type="PANTHER" id="PTHR11649:SF13">
    <property type="entry name" value="ENGB-TYPE G DOMAIN-CONTAINING PROTEIN"/>
    <property type="match status" value="1"/>
</dbReference>
<evidence type="ECO:0000259" key="1">
    <source>
        <dbReference type="Pfam" id="PF01926"/>
    </source>
</evidence>
<dbReference type="PANTHER" id="PTHR11649">
    <property type="entry name" value="MSS1/TRME-RELATED GTP-BINDING PROTEIN"/>
    <property type="match status" value="1"/>
</dbReference>
<sequence>MRGLLLIASGVGAGSRLAAMRRGVSSAALRAAVSLSDDSRPAESPAERPDAKHLVRNSGNRVHIERCTSLAELDAAAERYGHLPQVCFAGESNAGKSSMLNHLIGQRVSRSSSVAGKTRSIDFIVVNDRVVLTDLPGLPARDGQTTQLWDTLFEPLFHAYLDSPIDLRAMFFLHDCRWRVSTPIRAFVDEMRRVELPTVLVLTKDDQVEEPAMRNVHLSKVTKRLDWTGMHIHYSATNETPNGRKSRRQVLRYIETFAELGSREECAAKLEELAAERAARRAAASVSPASAA</sequence>
<organism evidence="2 3">
    <name type="scientific">Diacronema lutheri</name>
    <name type="common">Unicellular marine alga</name>
    <name type="synonym">Monochrysis lutheri</name>
    <dbReference type="NCBI Taxonomy" id="2081491"/>
    <lineage>
        <taxon>Eukaryota</taxon>
        <taxon>Haptista</taxon>
        <taxon>Haptophyta</taxon>
        <taxon>Pavlovophyceae</taxon>
        <taxon>Pavlovales</taxon>
        <taxon>Pavlovaceae</taxon>
        <taxon>Diacronema</taxon>
    </lineage>
</organism>
<protein>
    <recommendedName>
        <fullName evidence="1">G domain-containing protein</fullName>
    </recommendedName>
</protein>
<dbReference type="Gene3D" id="3.40.50.300">
    <property type="entry name" value="P-loop containing nucleotide triphosphate hydrolases"/>
    <property type="match status" value="1"/>
</dbReference>
<evidence type="ECO:0000313" key="3">
    <source>
        <dbReference type="Proteomes" id="UP000751190"/>
    </source>
</evidence>
<comment type="caution">
    <text evidence="2">The sequence shown here is derived from an EMBL/GenBank/DDBJ whole genome shotgun (WGS) entry which is preliminary data.</text>
</comment>
<dbReference type="GO" id="GO:0005525">
    <property type="term" value="F:GTP binding"/>
    <property type="evidence" value="ECO:0007669"/>
    <property type="project" value="InterPro"/>
</dbReference>